<name>A0A0B7I4D3_9FLAO</name>
<gene>
    <name evidence="4 5" type="primary">aat</name>
    <name evidence="5" type="ORF">CCAND38_210017</name>
</gene>
<comment type="subcellular location">
    <subcellularLocation>
        <location evidence="4">Cytoplasm</location>
    </subcellularLocation>
</comment>
<evidence type="ECO:0000256" key="4">
    <source>
        <dbReference type="HAMAP-Rule" id="MF_00688"/>
    </source>
</evidence>
<protein>
    <recommendedName>
        <fullName evidence="4">Leucyl/phenylalanyl-tRNA--protein transferase</fullName>
        <ecNumber evidence="4">2.3.2.6</ecNumber>
    </recommendedName>
    <alternativeName>
        <fullName evidence="4">L/F-transferase</fullName>
    </alternativeName>
    <alternativeName>
        <fullName evidence="4">Leucyltransferase</fullName>
    </alternativeName>
    <alternativeName>
        <fullName evidence="4">Phenyalanyltransferase</fullName>
    </alternativeName>
</protein>
<dbReference type="SUPFAM" id="SSF55729">
    <property type="entry name" value="Acyl-CoA N-acyltransferases (Nat)"/>
    <property type="match status" value="1"/>
</dbReference>
<keyword evidence="6" id="KW-1185">Reference proteome</keyword>
<dbReference type="GO" id="GO:0008914">
    <property type="term" value="F:leucyl-tRNA--protein transferase activity"/>
    <property type="evidence" value="ECO:0007669"/>
    <property type="project" value="UniProtKB-UniRule"/>
</dbReference>
<comment type="catalytic activity">
    <reaction evidence="4">
        <text>N-terminal L-arginyl-[protein] + L-leucyl-tRNA(Leu) = N-terminal L-leucyl-L-arginyl-[protein] + tRNA(Leu) + H(+)</text>
        <dbReference type="Rhea" id="RHEA:50416"/>
        <dbReference type="Rhea" id="RHEA-COMP:9613"/>
        <dbReference type="Rhea" id="RHEA-COMP:9622"/>
        <dbReference type="Rhea" id="RHEA-COMP:12672"/>
        <dbReference type="Rhea" id="RHEA-COMP:12673"/>
        <dbReference type="ChEBI" id="CHEBI:15378"/>
        <dbReference type="ChEBI" id="CHEBI:64719"/>
        <dbReference type="ChEBI" id="CHEBI:78442"/>
        <dbReference type="ChEBI" id="CHEBI:78494"/>
        <dbReference type="ChEBI" id="CHEBI:133044"/>
        <dbReference type="EC" id="2.3.2.6"/>
    </reaction>
</comment>
<reference evidence="5 6" key="1">
    <citation type="submission" date="2015-01" db="EMBL/GenBank/DDBJ databases">
        <authorList>
            <person name="MANFREDI Pablo"/>
        </authorList>
    </citation>
    <scope>NUCLEOTIDE SEQUENCE [LARGE SCALE GENOMIC DNA]</scope>
    <source>
        <strain evidence="5 6">CcD38</strain>
    </source>
</reference>
<comment type="function">
    <text evidence="4">Functions in the N-end rule pathway of protein degradation where it conjugates Leu, Phe and, less efficiently, Met from aminoacyl-tRNAs to the N-termini of proteins containing an N-terminal arginine or lysine.</text>
</comment>
<dbReference type="HAMAP" id="MF_00688">
    <property type="entry name" value="Leu_Phe_trans"/>
    <property type="match status" value="1"/>
</dbReference>
<keyword evidence="2 4" id="KW-0808">Transferase</keyword>
<comment type="catalytic activity">
    <reaction evidence="4">
        <text>L-phenylalanyl-tRNA(Phe) + an N-terminal L-alpha-aminoacyl-[protein] = an N-terminal L-phenylalanyl-L-alpha-aminoacyl-[protein] + tRNA(Phe)</text>
        <dbReference type="Rhea" id="RHEA:43632"/>
        <dbReference type="Rhea" id="RHEA-COMP:9668"/>
        <dbReference type="Rhea" id="RHEA-COMP:9699"/>
        <dbReference type="Rhea" id="RHEA-COMP:10636"/>
        <dbReference type="Rhea" id="RHEA-COMP:10637"/>
        <dbReference type="ChEBI" id="CHEBI:78442"/>
        <dbReference type="ChEBI" id="CHEBI:78531"/>
        <dbReference type="ChEBI" id="CHEBI:78597"/>
        <dbReference type="ChEBI" id="CHEBI:83561"/>
        <dbReference type="EC" id="2.3.2.6"/>
    </reaction>
</comment>
<dbReference type="PANTHER" id="PTHR30098:SF2">
    <property type="entry name" value="LEUCYL_PHENYLALANYL-TRNA--PROTEIN TRANSFERASE"/>
    <property type="match status" value="1"/>
</dbReference>
<dbReference type="InterPro" id="IPR042203">
    <property type="entry name" value="Leu/Phe-tRNA_Trfase_C"/>
</dbReference>
<dbReference type="Pfam" id="PF03588">
    <property type="entry name" value="Leu_Phe_trans"/>
    <property type="match status" value="1"/>
</dbReference>
<evidence type="ECO:0000313" key="5">
    <source>
        <dbReference type="EMBL" id="CEN45002.1"/>
    </source>
</evidence>
<proteinExistence type="inferred from homology"/>
<sequence length="215" mass="25053">MELTFLYENTPFPSVEKAVEGIVAFGGNLTCKRLLEAYRKGIFPWYSDEEPILWWSPDPRFVLFPKELHVSKNMRKLLKKKPYKVTYNQHFKEIITQCASISRKGQDSTWIHPEIIEAYIELHHQGFAYSVEVWENEELVGGLYGIKLNGIFCGESMFSKRNNASQYGFIVFLQEHPEIELVDCQIHSEYLEKMGAKEIPRATFLDILSKLIEQP</sequence>
<dbReference type="InterPro" id="IPR016181">
    <property type="entry name" value="Acyl_CoA_acyltransferase"/>
</dbReference>
<dbReference type="NCBIfam" id="TIGR00667">
    <property type="entry name" value="aat"/>
    <property type="match status" value="1"/>
</dbReference>
<organism evidence="5 6">
    <name type="scientific">Capnocytophaga canis</name>
    <dbReference type="NCBI Taxonomy" id="1848903"/>
    <lineage>
        <taxon>Bacteria</taxon>
        <taxon>Pseudomonadati</taxon>
        <taxon>Bacteroidota</taxon>
        <taxon>Flavobacteriia</taxon>
        <taxon>Flavobacteriales</taxon>
        <taxon>Flavobacteriaceae</taxon>
        <taxon>Capnocytophaga</taxon>
    </lineage>
</organism>
<evidence type="ECO:0000256" key="3">
    <source>
        <dbReference type="ARBA" id="ARBA00023315"/>
    </source>
</evidence>
<accession>A0A0B7I4D3</accession>
<dbReference type="AlphaFoldDB" id="A0A0B7I4D3"/>
<comment type="catalytic activity">
    <reaction evidence="4">
        <text>N-terminal L-lysyl-[protein] + L-leucyl-tRNA(Leu) = N-terminal L-leucyl-L-lysyl-[protein] + tRNA(Leu) + H(+)</text>
        <dbReference type="Rhea" id="RHEA:12340"/>
        <dbReference type="Rhea" id="RHEA-COMP:9613"/>
        <dbReference type="Rhea" id="RHEA-COMP:9622"/>
        <dbReference type="Rhea" id="RHEA-COMP:12670"/>
        <dbReference type="Rhea" id="RHEA-COMP:12671"/>
        <dbReference type="ChEBI" id="CHEBI:15378"/>
        <dbReference type="ChEBI" id="CHEBI:65249"/>
        <dbReference type="ChEBI" id="CHEBI:78442"/>
        <dbReference type="ChEBI" id="CHEBI:78494"/>
        <dbReference type="ChEBI" id="CHEBI:133043"/>
        <dbReference type="EC" id="2.3.2.6"/>
    </reaction>
</comment>
<comment type="similarity">
    <text evidence="4">Belongs to the L/F-transferase family.</text>
</comment>
<dbReference type="RefSeq" id="WP_042343905.1">
    <property type="nucleotide sequence ID" value="NZ_CDOH01000120.1"/>
</dbReference>
<dbReference type="Gene3D" id="3.30.70.3550">
    <property type="entry name" value="Leucyl/phenylalanyl-tRNA-protein transferase, N-terminal domain"/>
    <property type="match status" value="1"/>
</dbReference>
<evidence type="ECO:0000256" key="1">
    <source>
        <dbReference type="ARBA" id="ARBA00022490"/>
    </source>
</evidence>
<dbReference type="InterPro" id="IPR042221">
    <property type="entry name" value="Leu/Phe-tRNA_Trfase_N"/>
</dbReference>
<dbReference type="Proteomes" id="UP000045051">
    <property type="component" value="Unassembled WGS sequence"/>
</dbReference>
<dbReference type="Gene3D" id="3.40.630.70">
    <property type="entry name" value="Leucyl/phenylalanyl-tRNA-protein transferase, C-terminal domain"/>
    <property type="match status" value="1"/>
</dbReference>
<evidence type="ECO:0000313" key="6">
    <source>
        <dbReference type="Proteomes" id="UP000045051"/>
    </source>
</evidence>
<dbReference type="PANTHER" id="PTHR30098">
    <property type="entry name" value="LEUCYL/PHENYLALANYL-TRNA--PROTEIN TRANSFERASE"/>
    <property type="match status" value="1"/>
</dbReference>
<keyword evidence="3 4" id="KW-0012">Acyltransferase</keyword>
<keyword evidence="1 4" id="KW-0963">Cytoplasm</keyword>
<evidence type="ECO:0000256" key="2">
    <source>
        <dbReference type="ARBA" id="ARBA00022679"/>
    </source>
</evidence>
<dbReference type="EMBL" id="CDOI01000124">
    <property type="protein sequence ID" value="CEN45002.1"/>
    <property type="molecule type" value="Genomic_DNA"/>
</dbReference>
<dbReference type="GO" id="GO:0005737">
    <property type="term" value="C:cytoplasm"/>
    <property type="evidence" value="ECO:0007669"/>
    <property type="project" value="UniProtKB-SubCell"/>
</dbReference>
<dbReference type="InterPro" id="IPR004616">
    <property type="entry name" value="Leu/Phe-tRNA_Trfase"/>
</dbReference>
<dbReference type="EC" id="2.3.2.6" evidence="4"/>
<dbReference type="GO" id="GO:0030163">
    <property type="term" value="P:protein catabolic process"/>
    <property type="evidence" value="ECO:0007669"/>
    <property type="project" value="UniProtKB-UniRule"/>
</dbReference>